<dbReference type="InterPro" id="IPR008927">
    <property type="entry name" value="6-PGluconate_DH-like_C_sf"/>
</dbReference>
<comment type="caution">
    <text evidence="5">The sequence shown here is derived from an EMBL/GenBank/DDBJ whole genome shotgun (WGS) entry which is preliminary data.</text>
</comment>
<name>A0AAN9BLL2_9CAEN</name>
<comment type="similarity">
    <text evidence="1">Belongs to the 3-hydroxyacyl-CoA dehydrogenase family.</text>
</comment>
<organism evidence="5 6">
    <name type="scientific">Littorina saxatilis</name>
    <dbReference type="NCBI Taxonomy" id="31220"/>
    <lineage>
        <taxon>Eukaryota</taxon>
        <taxon>Metazoa</taxon>
        <taxon>Spiralia</taxon>
        <taxon>Lophotrochozoa</taxon>
        <taxon>Mollusca</taxon>
        <taxon>Gastropoda</taxon>
        <taxon>Caenogastropoda</taxon>
        <taxon>Littorinimorpha</taxon>
        <taxon>Littorinoidea</taxon>
        <taxon>Littorinidae</taxon>
        <taxon>Littorina</taxon>
    </lineage>
</organism>
<feature type="domain" description="3-hydroxyacyl-CoA dehydrogenase C-terminal" evidence="3">
    <location>
        <begin position="192"/>
        <end position="247"/>
    </location>
</feature>
<protein>
    <recommendedName>
        <fullName evidence="7">3-hydroxyacyl-CoA dehydrogenase</fullName>
    </recommendedName>
</protein>
<dbReference type="GO" id="GO:0050104">
    <property type="term" value="F:L-gulonate 3-dehydrogenase activity"/>
    <property type="evidence" value="ECO:0007669"/>
    <property type="project" value="TreeGrafter"/>
</dbReference>
<dbReference type="PANTHER" id="PTHR48075">
    <property type="entry name" value="3-HYDROXYACYL-COA DEHYDROGENASE FAMILY PROTEIN"/>
    <property type="match status" value="1"/>
</dbReference>
<evidence type="ECO:0000313" key="6">
    <source>
        <dbReference type="Proteomes" id="UP001374579"/>
    </source>
</evidence>
<evidence type="ECO:0000313" key="5">
    <source>
        <dbReference type="EMBL" id="KAK7107429.1"/>
    </source>
</evidence>
<feature type="domain" description="3-hydroxyacyl-CoA dehydrogenase NAD binding" evidence="4">
    <location>
        <begin position="8"/>
        <end position="188"/>
    </location>
</feature>
<gene>
    <name evidence="5" type="ORF">V1264_015362</name>
</gene>
<evidence type="ECO:0000259" key="4">
    <source>
        <dbReference type="Pfam" id="PF02737"/>
    </source>
</evidence>
<evidence type="ECO:0008006" key="7">
    <source>
        <dbReference type="Google" id="ProtNLM"/>
    </source>
</evidence>
<evidence type="ECO:0000256" key="1">
    <source>
        <dbReference type="ARBA" id="ARBA00009463"/>
    </source>
</evidence>
<dbReference type="SUPFAM" id="SSF51735">
    <property type="entry name" value="NAD(P)-binding Rossmann-fold domains"/>
    <property type="match status" value="1"/>
</dbReference>
<keyword evidence="6" id="KW-1185">Reference proteome</keyword>
<dbReference type="Pfam" id="PF00725">
    <property type="entry name" value="3HCDH"/>
    <property type="match status" value="1"/>
</dbReference>
<proteinExistence type="inferred from homology"/>
<dbReference type="Proteomes" id="UP001374579">
    <property type="component" value="Unassembled WGS sequence"/>
</dbReference>
<dbReference type="InterPro" id="IPR006180">
    <property type="entry name" value="3-OHacyl-CoA_DH_CS"/>
</dbReference>
<dbReference type="Gene3D" id="3.40.50.720">
    <property type="entry name" value="NAD(P)-binding Rossmann-like Domain"/>
    <property type="match status" value="1"/>
</dbReference>
<dbReference type="InterPro" id="IPR006176">
    <property type="entry name" value="3-OHacyl-CoA_DH_NAD-bd"/>
</dbReference>
<dbReference type="InterPro" id="IPR036291">
    <property type="entry name" value="NAD(P)-bd_dom_sf"/>
</dbReference>
<sequence>MAEQGRRKVGIIGSGLIGRSFAMIFASGGYKVTLFDLEPDQVSKAKADIQTQLGSLEREGLLRGSLSVQQQFDLITGVTDLATCVKDAFFVLECVPERLDIKRSVWSQVDPLVTDDVILSSSTSALLPSAISEGLRHKDRFVICHPTNPPFYAPLVEVVPSQWTRADVVQTTMELLREVGQVPVLVKKEVAGFVLNRLQFAIMGEAWRLVRDGVISAGDLDKVMSSGLGTRYAFIGPWETAYLNAEGMDSYVERYADMIFDIQKHQESAEKMALGPTLDAIKTDMEAVAGPISDLQTRRQWRDNRLAALAKLKVEMAAADQKAGPSK</sequence>
<reference evidence="5 6" key="1">
    <citation type="submission" date="2024-02" db="EMBL/GenBank/DDBJ databases">
        <title>Chromosome-scale genome assembly of the rough periwinkle Littorina saxatilis.</title>
        <authorList>
            <person name="De Jode A."/>
            <person name="Faria R."/>
            <person name="Formenti G."/>
            <person name="Sims Y."/>
            <person name="Smith T.P."/>
            <person name="Tracey A."/>
            <person name="Wood J.M.D."/>
            <person name="Zagrodzka Z.B."/>
            <person name="Johannesson K."/>
            <person name="Butlin R.K."/>
            <person name="Leder E.H."/>
        </authorList>
    </citation>
    <scope>NUCLEOTIDE SEQUENCE [LARGE SCALE GENOMIC DNA]</scope>
    <source>
        <strain evidence="5">Snail1</strain>
        <tissue evidence="5">Muscle</tissue>
    </source>
</reference>
<evidence type="ECO:0000256" key="2">
    <source>
        <dbReference type="ARBA" id="ARBA00023002"/>
    </source>
</evidence>
<evidence type="ECO:0000259" key="3">
    <source>
        <dbReference type="Pfam" id="PF00725"/>
    </source>
</evidence>
<dbReference type="SUPFAM" id="SSF48179">
    <property type="entry name" value="6-phosphogluconate dehydrogenase C-terminal domain-like"/>
    <property type="match status" value="1"/>
</dbReference>
<keyword evidence="2" id="KW-0560">Oxidoreductase</keyword>
<dbReference type="GO" id="GO:0070403">
    <property type="term" value="F:NAD+ binding"/>
    <property type="evidence" value="ECO:0007669"/>
    <property type="project" value="InterPro"/>
</dbReference>
<dbReference type="FunFam" id="3.40.50.720:FF:000356">
    <property type="entry name" value="Lambda-crystallin homolog"/>
    <property type="match status" value="1"/>
</dbReference>
<dbReference type="Pfam" id="PF02737">
    <property type="entry name" value="3HCDH_N"/>
    <property type="match status" value="1"/>
</dbReference>
<accession>A0AAN9BLL2</accession>
<dbReference type="Gene3D" id="1.10.1040.10">
    <property type="entry name" value="N-(1-d-carboxylethyl)-l-norvaline Dehydrogenase, domain 2"/>
    <property type="match status" value="1"/>
</dbReference>
<dbReference type="PANTHER" id="PTHR48075:SF1">
    <property type="entry name" value="LAMBDA-CRYSTALLIN HOMOLOG"/>
    <property type="match status" value="1"/>
</dbReference>
<dbReference type="PROSITE" id="PS00067">
    <property type="entry name" value="3HCDH"/>
    <property type="match status" value="1"/>
</dbReference>
<dbReference type="AlphaFoldDB" id="A0AAN9BLL2"/>
<dbReference type="InterPro" id="IPR013328">
    <property type="entry name" value="6PGD_dom2"/>
</dbReference>
<dbReference type="InterPro" id="IPR006108">
    <property type="entry name" value="3HC_DH_C"/>
</dbReference>
<dbReference type="GO" id="GO:0006631">
    <property type="term" value="P:fatty acid metabolic process"/>
    <property type="evidence" value="ECO:0007669"/>
    <property type="project" value="InterPro"/>
</dbReference>
<dbReference type="EMBL" id="JBAMIC010000004">
    <property type="protein sequence ID" value="KAK7107429.1"/>
    <property type="molecule type" value="Genomic_DNA"/>
</dbReference>